<dbReference type="RefSeq" id="WP_267537423.1">
    <property type="nucleotide sequence ID" value="NZ_JAPNKA010000001.1"/>
</dbReference>
<reference evidence="2 3" key="1">
    <citation type="submission" date="2022-11" db="EMBL/GenBank/DDBJ databases">
        <title>Minimal conservation of predation-associated metabolite biosynthetic gene clusters underscores biosynthetic potential of Myxococcota including descriptions for ten novel species: Archangium lansinium sp. nov., Myxococcus landrumus sp. nov., Nannocystis bai.</title>
        <authorList>
            <person name="Ahearne A."/>
            <person name="Stevens C."/>
            <person name="Phillips K."/>
        </authorList>
    </citation>
    <scope>NUCLEOTIDE SEQUENCE [LARGE SCALE GENOMIC DNA]</scope>
    <source>
        <strain evidence="2 3">MIWBW</strain>
    </source>
</reference>
<sequence>MLRIWFVLSLLLFTPVGGGLLSPTSSGDVCMQSCPDDDESGQCAPDCTDCVCCAHARLMVVAPIPSTIPMAPKPPPAVRHEEDEPSSADVGDIQHVPIVSLA</sequence>
<evidence type="ECO:0000313" key="3">
    <source>
        <dbReference type="Proteomes" id="UP001207654"/>
    </source>
</evidence>
<organism evidence="2 3">
    <name type="scientific">Archangium lansingense</name>
    <dbReference type="NCBI Taxonomy" id="2995310"/>
    <lineage>
        <taxon>Bacteria</taxon>
        <taxon>Pseudomonadati</taxon>
        <taxon>Myxococcota</taxon>
        <taxon>Myxococcia</taxon>
        <taxon>Myxococcales</taxon>
        <taxon>Cystobacterineae</taxon>
        <taxon>Archangiaceae</taxon>
        <taxon>Archangium</taxon>
    </lineage>
</organism>
<dbReference type="EMBL" id="JAPNKA010000001">
    <property type="protein sequence ID" value="MCY1078658.1"/>
    <property type="molecule type" value="Genomic_DNA"/>
</dbReference>
<comment type="caution">
    <text evidence="2">The sequence shown here is derived from an EMBL/GenBank/DDBJ whole genome shotgun (WGS) entry which is preliminary data.</text>
</comment>
<evidence type="ECO:0000313" key="2">
    <source>
        <dbReference type="EMBL" id="MCY1078658.1"/>
    </source>
</evidence>
<gene>
    <name evidence="2" type="ORF">OV287_29730</name>
</gene>
<feature type="region of interest" description="Disordered" evidence="1">
    <location>
        <begin position="71"/>
        <end position="102"/>
    </location>
</feature>
<name>A0ABT4AAG5_9BACT</name>
<evidence type="ECO:0008006" key="4">
    <source>
        <dbReference type="Google" id="ProtNLM"/>
    </source>
</evidence>
<proteinExistence type="predicted"/>
<evidence type="ECO:0000256" key="1">
    <source>
        <dbReference type="SAM" id="MobiDB-lite"/>
    </source>
</evidence>
<dbReference type="Proteomes" id="UP001207654">
    <property type="component" value="Unassembled WGS sequence"/>
</dbReference>
<protein>
    <recommendedName>
        <fullName evidence="4">Secreted protein</fullName>
    </recommendedName>
</protein>
<keyword evidence="3" id="KW-1185">Reference proteome</keyword>
<accession>A0ABT4AAG5</accession>